<keyword evidence="4 7" id="KW-1133">Transmembrane helix</keyword>
<dbReference type="GO" id="GO:0005794">
    <property type="term" value="C:Golgi apparatus"/>
    <property type="evidence" value="ECO:0007669"/>
    <property type="project" value="TreeGrafter"/>
</dbReference>
<sequence length="344" mass="38795">MDEASTSASGGSAGRSFPPARSGVFYRFTQQDLPAWKPAMTPGCVITIFLIIGITFVPIGLVCLQASNSVAEIVHRYDIDCVPNAYRGNKQAYIKDSSISKKCIQKVQVRYRMKAPIYVYYELDNFYQNHRRYVKSRSDKQLRRGLEHTESSCSPIERSNGLPIVPCGLIAWSLFNDTYGFTRGSKDIMVDRKNISWRSDREHKFGKDVYPFNFQNGSLIGGGKLDPNVPLSNQEDLIVWMRTAALPQFRKLYGVIEEDIQADETITMHITNNYNTYTFGGKKSLVLTTSTWLGGKNDFLGYAYMITGSLSIFLSILFALIHVKVPRPHGDAAYVSWSRKNSNS</sequence>
<comment type="caution">
    <text evidence="8">The sequence shown here is derived from an EMBL/GenBank/DDBJ whole genome shotgun (WGS) entry which is preliminary data.</text>
</comment>
<evidence type="ECO:0000256" key="3">
    <source>
        <dbReference type="ARBA" id="ARBA00022692"/>
    </source>
</evidence>
<name>A0AAD8W7D8_LOLMU</name>
<reference evidence="8" key="1">
    <citation type="submission" date="2023-07" db="EMBL/GenBank/DDBJ databases">
        <title>A chromosome-level genome assembly of Lolium multiflorum.</title>
        <authorList>
            <person name="Chen Y."/>
            <person name="Copetti D."/>
            <person name="Kolliker R."/>
            <person name="Studer B."/>
        </authorList>
    </citation>
    <scope>NUCLEOTIDE SEQUENCE</scope>
    <source>
        <strain evidence="8">02402/16</strain>
        <tissue evidence="8">Leaf</tissue>
    </source>
</reference>
<comment type="similarity">
    <text evidence="2 6">Belongs to the CDC50/LEM3 family.</text>
</comment>
<feature type="transmembrane region" description="Helical" evidence="7">
    <location>
        <begin position="39"/>
        <end position="64"/>
    </location>
</feature>
<evidence type="ECO:0000313" key="9">
    <source>
        <dbReference type="Proteomes" id="UP001231189"/>
    </source>
</evidence>
<organism evidence="8 9">
    <name type="scientific">Lolium multiflorum</name>
    <name type="common">Italian ryegrass</name>
    <name type="synonym">Lolium perenne subsp. multiflorum</name>
    <dbReference type="NCBI Taxonomy" id="4521"/>
    <lineage>
        <taxon>Eukaryota</taxon>
        <taxon>Viridiplantae</taxon>
        <taxon>Streptophyta</taxon>
        <taxon>Embryophyta</taxon>
        <taxon>Tracheophyta</taxon>
        <taxon>Spermatophyta</taxon>
        <taxon>Magnoliopsida</taxon>
        <taxon>Liliopsida</taxon>
        <taxon>Poales</taxon>
        <taxon>Poaceae</taxon>
        <taxon>BOP clade</taxon>
        <taxon>Pooideae</taxon>
        <taxon>Poodae</taxon>
        <taxon>Poeae</taxon>
        <taxon>Poeae Chloroplast Group 2 (Poeae type)</taxon>
        <taxon>Loliodinae</taxon>
        <taxon>Loliinae</taxon>
        <taxon>Lolium</taxon>
    </lineage>
</organism>
<accession>A0AAD8W7D8</accession>
<evidence type="ECO:0000256" key="7">
    <source>
        <dbReference type="SAM" id="Phobius"/>
    </source>
</evidence>
<keyword evidence="5 6" id="KW-0472">Membrane</keyword>
<evidence type="ECO:0000256" key="6">
    <source>
        <dbReference type="PIRNR" id="PIRNR015840"/>
    </source>
</evidence>
<evidence type="ECO:0000256" key="4">
    <source>
        <dbReference type="ARBA" id="ARBA00022989"/>
    </source>
</evidence>
<comment type="subcellular location">
    <subcellularLocation>
        <location evidence="1">Membrane</location>
    </subcellularLocation>
</comment>
<dbReference type="GO" id="GO:0005783">
    <property type="term" value="C:endoplasmic reticulum"/>
    <property type="evidence" value="ECO:0007669"/>
    <property type="project" value="TreeGrafter"/>
</dbReference>
<proteinExistence type="inferred from homology"/>
<feature type="transmembrane region" description="Helical" evidence="7">
    <location>
        <begin position="299"/>
        <end position="321"/>
    </location>
</feature>
<gene>
    <name evidence="8" type="ORF">QYE76_061352</name>
</gene>
<evidence type="ECO:0000256" key="1">
    <source>
        <dbReference type="ARBA" id="ARBA00004370"/>
    </source>
</evidence>
<dbReference type="PIRSF" id="PIRSF015840">
    <property type="entry name" value="DUF284_TM_euk"/>
    <property type="match status" value="1"/>
</dbReference>
<evidence type="ECO:0000313" key="8">
    <source>
        <dbReference type="EMBL" id="KAK1643547.1"/>
    </source>
</evidence>
<dbReference type="Pfam" id="PF03381">
    <property type="entry name" value="CDC50"/>
    <property type="match status" value="1"/>
</dbReference>
<dbReference type="AlphaFoldDB" id="A0AAD8W7D8"/>
<dbReference type="InterPro" id="IPR005045">
    <property type="entry name" value="CDC50/LEM3_fam"/>
</dbReference>
<dbReference type="PANTHER" id="PTHR10926">
    <property type="entry name" value="CELL CYCLE CONTROL PROTEIN 50"/>
    <property type="match status" value="1"/>
</dbReference>
<dbReference type="Proteomes" id="UP001231189">
    <property type="component" value="Unassembled WGS sequence"/>
</dbReference>
<evidence type="ECO:0000256" key="2">
    <source>
        <dbReference type="ARBA" id="ARBA00009457"/>
    </source>
</evidence>
<keyword evidence="3 7" id="KW-0812">Transmembrane</keyword>
<dbReference type="PANTHER" id="PTHR10926:SF29">
    <property type="entry name" value="ALA-INTERACTING SUBUNIT 2-RELATED"/>
    <property type="match status" value="1"/>
</dbReference>
<keyword evidence="9" id="KW-1185">Reference proteome</keyword>
<dbReference type="GO" id="GO:0005886">
    <property type="term" value="C:plasma membrane"/>
    <property type="evidence" value="ECO:0007669"/>
    <property type="project" value="TreeGrafter"/>
</dbReference>
<dbReference type="EMBL" id="JAUUTY010000004">
    <property type="protein sequence ID" value="KAK1643547.1"/>
    <property type="molecule type" value="Genomic_DNA"/>
</dbReference>
<protein>
    <recommendedName>
        <fullName evidence="6">ALA-interacting subunit</fullName>
    </recommendedName>
</protein>
<evidence type="ECO:0000256" key="5">
    <source>
        <dbReference type="ARBA" id="ARBA00023136"/>
    </source>
</evidence>